<name>A0A4C1Y794_EUMVA</name>
<dbReference type="Proteomes" id="UP000299102">
    <property type="component" value="Unassembled WGS sequence"/>
</dbReference>
<accession>A0A4C1Y794</accession>
<evidence type="ECO:0000256" key="1">
    <source>
        <dbReference type="SAM" id="MobiDB-lite"/>
    </source>
</evidence>
<keyword evidence="3" id="KW-1185">Reference proteome</keyword>
<evidence type="ECO:0000313" key="2">
    <source>
        <dbReference type="EMBL" id="GBP70764.1"/>
    </source>
</evidence>
<reference evidence="2 3" key="1">
    <citation type="journal article" date="2019" name="Commun. Biol.">
        <title>The bagworm genome reveals a unique fibroin gene that provides high tensile strength.</title>
        <authorList>
            <person name="Kono N."/>
            <person name="Nakamura H."/>
            <person name="Ohtoshi R."/>
            <person name="Tomita M."/>
            <person name="Numata K."/>
            <person name="Arakawa K."/>
        </authorList>
    </citation>
    <scope>NUCLEOTIDE SEQUENCE [LARGE SCALE GENOMIC DNA]</scope>
</reference>
<gene>
    <name evidence="2" type="ORF">EVAR_50870_1</name>
</gene>
<proteinExistence type="predicted"/>
<sequence>MTLRRALRNPFFMRAYRNKNLLNRDNKGHSYRNHELELVTTKARTCDMNEGSNHKSHRVHCSASIETVREQAATRNASLDDSARPASAPTRAGDVAA</sequence>
<feature type="region of interest" description="Disordered" evidence="1">
    <location>
        <begin position="70"/>
        <end position="97"/>
    </location>
</feature>
<evidence type="ECO:0000313" key="3">
    <source>
        <dbReference type="Proteomes" id="UP000299102"/>
    </source>
</evidence>
<dbReference type="EMBL" id="BGZK01001085">
    <property type="protein sequence ID" value="GBP70764.1"/>
    <property type="molecule type" value="Genomic_DNA"/>
</dbReference>
<organism evidence="2 3">
    <name type="scientific">Eumeta variegata</name>
    <name type="common">Bagworm moth</name>
    <name type="synonym">Eumeta japonica</name>
    <dbReference type="NCBI Taxonomy" id="151549"/>
    <lineage>
        <taxon>Eukaryota</taxon>
        <taxon>Metazoa</taxon>
        <taxon>Ecdysozoa</taxon>
        <taxon>Arthropoda</taxon>
        <taxon>Hexapoda</taxon>
        <taxon>Insecta</taxon>
        <taxon>Pterygota</taxon>
        <taxon>Neoptera</taxon>
        <taxon>Endopterygota</taxon>
        <taxon>Lepidoptera</taxon>
        <taxon>Glossata</taxon>
        <taxon>Ditrysia</taxon>
        <taxon>Tineoidea</taxon>
        <taxon>Psychidae</taxon>
        <taxon>Oiketicinae</taxon>
        <taxon>Eumeta</taxon>
    </lineage>
</organism>
<protein>
    <submittedName>
        <fullName evidence="2">Uncharacterized protein</fullName>
    </submittedName>
</protein>
<comment type="caution">
    <text evidence="2">The sequence shown here is derived from an EMBL/GenBank/DDBJ whole genome shotgun (WGS) entry which is preliminary data.</text>
</comment>
<dbReference type="AlphaFoldDB" id="A0A4C1Y794"/>